<evidence type="ECO:0000256" key="5">
    <source>
        <dbReference type="ARBA" id="ARBA00023157"/>
    </source>
</evidence>
<evidence type="ECO:0000256" key="4">
    <source>
        <dbReference type="ARBA" id="ARBA00023034"/>
    </source>
</evidence>
<keyword evidence="4" id="KW-0333">Golgi apparatus</keyword>
<evidence type="ECO:0000256" key="2">
    <source>
        <dbReference type="ARBA" id="ARBA00022679"/>
    </source>
</evidence>
<dbReference type="GO" id="GO:0006493">
    <property type="term" value="P:protein O-linked glycosylation"/>
    <property type="evidence" value="ECO:0007669"/>
    <property type="project" value="TreeGrafter"/>
</dbReference>
<dbReference type="Gene3D" id="2.80.10.50">
    <property type="match status" value="4"/>
</dbReference>
<evidence type="ECO:0000313" key="8">
    <source>
        <dbReference type="EMBL" id="KAF4660317.1"/>
    </source>
</evidence>
<dbReference type="GO" id="GO:0000139">
    <property type="term" value="C:Golgi membrane"/>
    <property type="evidence" value="ECO:0007669"/>
    <property type="project" value="UniProtKB-SubCell"/>
</dbReference>
<dbReference type="GO" id="GO:0004653">
    <property type="term" value="F:polypeptide N-acetylgalactosaminyltransferase activity"/>
    <property type="evidence" value="ECO:0007669"/>
    <property type="project" value="TreeGrafter"/>
</dbReference>
<reference evidence="8 9" key="1">
    <citation type="submission" date="2020-04" db="EMBL/GenBank/DDBJ databases">
        <title>Perkinsus olseni comparative genomics.</title>
        <authorList>
            <person name="Bogema D.R."/>
        </authorList>
    </citation>
    <scope>NUCLEOTIDE SEQUENCE [LARGE SCALE GENOMIC DNA]</scope>
    <source>
        <strain evidence="8">ATCC PRA-179</strain>
    </source>
</reference>
<sequence>MSETRDFGKPQETLKPDQHNGKIGHQLTTKDVWCRRLRESLELLFDVRLWCSSTSKTQEIPHYRVYACSSHVDCEFKMKAVVLAAGQQTDVCWQSGASPVISLLATPEWALQWAETCQRHHWRRNSQLQCTAYINFAMGIPTGAGAAEATGDIIIFLDCHVKPAEDWFNPIVKQIRTNYKRVVVPTITNLDPDTWEEHRTGSGMAKCYLTWDADFKWFTDEDKYVPIMSGGLLAMSRRWWNETGGYDTRMIGWGGENIDQSLRIWLCGGEIVNAPDSYVAHMWRVASNPKTRPRYTVPGGAVVTNRYRAASAWFDEWLEKLETFPAFSGFKTGAMAKPDISNILEIKENLKCKPFAWFLYRFRALYFDAGLVPRQVFHLKDDSSGMCLEARGSTNIVLTPCSDTSKGQLWHHGNRDGNKCCSGFRNWNTDQCLSGNGIGQDVSTNVCSTYGEFYDQWIKLEQNQLKLYSSNPRARRTGCIGTEREKGAHVSIEDCGTSGFKQSFRVDPRHKGIVEVESGECLTASGDHLELLPCEVDPETGRVFGEQSITLAKLSSGRFQLKAAEIGDAPLCADSSSGTKLVLYTCYNPKMRNYNQEWTFSETSSELGSPIKFGESKCMSVQAGVKTTREVHYANCVMNGGIPKAGQKLVKDVADSDDGEFSLRDGGWCLDVDDDGHVQMASCSSSASQKWRSDEEGEGASRLINVQTSSCLQADRSGEVTLASCSEQFDASQRWSIGDDGGALRGGAADQCLDYKPVRTAKLSVVSCPSAKSIKWSIYKPFEPLETRLYREAEQKYPSLLNGQVFHTDAPEGEIVEVYETVDRLRYHHCYSSDMFQRSQPLLRARRINKLVFNIYRRKWTRVSRYFTNRDRTAIEQKKMWAVV</sequence>
<evidence type="ECO:0000256" key="1">
    <source>
        <dbReference type="ARBA" id="ARBA00004323"/>
    </source>
</evidence>
<dbReference type="CDD" id="cd23415">
    <property type="entry name" value="beta-trefoil_Ricin_AH"/>
    <property type="match status" value="1"/>
</dbReference>
<evidence type="ECO:0000313" key="9">
    <source>
        <dbReference type="Proteomes" id="UP000570595"/>
    </source>
</evidence>
<dbReference type="PANTHER" id="PTHR11675">
    <property type="entry name" value="N-ACETYLGALACTOSAMINYLTRANSFERASE"/>
    <property type="match status" value="1"/>
</dbReference>
<feature type="region of interest" description="Disordered" evidence="6">
    <location>
        <begin position="1"/>
        <end position="22"/>
    </location>
</feature>
<comment type="subcellular location">
    <subcellularLocation>
        <location evidence="1">Golgi apparatus membrane</location>
        <topology evidence="1">Single-pass type II membrane protein</topology>
    </subcellularLocation>
</comment>
<dbReference type="Pfam" id="PF02709">
    <property type="entry name" value="Glyco_transf_7C"/>
    <property type="match status" value="1"/>
</dbReference>
<comment type="caution">
    <text evidence="8">The sequence shown here is derived from an EMBL/GenBank/DDBJ whole genome shotgun (WGS) entry which is preliminary data.</text>
</comment>
<dbReference type="InterPro" id="IPR035992">
    <property type="entry name" value="Ricin_B-like_lectins"/>
</dbReference>
<dbReference type="SUPFAM" id="SSF50370">
    <property type="entry name" value="Ricin B-like lectins"/>
    <property type="match status" value="3"/>
</dbReference>
<dbReference type="InterPro" id="IPR027791">
    <property type="entry name" value="Galactosyl_T_C"/>
</dbReference>
<evidence type="ECO:0000256" key="6">
    <source>
        <dbReference type="SAM" id="MobiDB-lite"/>
    </source>
</evidence>
<dbReference type="EMBL" id="JABAHT010000235">
    <property type="protein sequence ID" value="KAF4660317.1"/>
    <property type="molecule type" value="Genomic_DNA"/>
</dbReference>
<organism evidence="8 9">
    <name type="scientific">Perkinsus olseni</name>
    <name type="common">Perkinsus atlanticus</name>
    <dbReference type="NCBI Taxonomy" id="32597"/>
    <lineage>
        <taxon>Eukaryota</taxon>
        <taxon>Sar</taxon>
        <taxon>Alveolata</taxon>
        <taxon>Perkinsozoa</taxon>
        <taxon>Perkinsea</taxon>
        <taxon>Perkinsida</taxon>
        <taxon>Perkinsidae</taxon>
        <taxon>Perkinsus</taxon>
    </lineage>
</organism>
<name>A0A7J6LM51_PEROL</name>
<dbReference type="Pfam" id="PF00535">
    <property type="entry name" value="Glycos_transf_2"/>
    <property type="match status" value="1"/>
</dbReference>
<dbReference type="InterPro" id="IPR001173">
    <property type="entry name" value="Glyco_trans_2-like"/>
</dbReference>
<feature type="domain" description="Ricin B lectin" evidence="7">
    <location>
        <begin position="657"/>
        <end position="779"/>
    </location>
</feature>
<dbReference type="AlphaFoldDB" id="A0A7J6LM51"/>
<dbReference type="SUPFAM" id="SSF53448">
    <property type="entry name" value="Nucleotide-diphospho-sugar transferases"/>
    <property type="match status" value="1"/>
</dbReference>
<dbReference type="Gene3D" id="3.90.550.10">
    <property type="entry name" value="Spore Coat Polysaccharide Biosynthesis Protein SpsA, Chain A"/>
    <property type="match status" value="1"/>
</dbReference>
<dbReference type="PANTHER" id="PTHR11675:SF126">
    <property type="entry name" value="RICIN B LECTIN DOMAIN-CONTAINING PROTEIN"/>
    <property type="match status" value="1"/>
</dbReference>
<dbReference type="Pfam" id="PF00652">
    <property type="entry name" value="Ricin_B_lectin"/>
    <property type="match status" value="2"/>
</dbReference>
<keyword evidence="5" id="KW-1015">Disulfide bond</keyword>
<evidence type="ECO:0000259" key="7">
    <source>
        <dbReference type="SMART" id="SM00458"/>
    </source>
</evidence>
<dbReference type="PROSITE" id="PS50231">
    <property type="entry name" value="RICIN_B_LECTIN"/>
    <property type="match status" value="3"/>
</dbReference>
<dbReference type="InterPro" id="IPR000772">
    <property type="entry name" value="Ricin_B_lectin"/>
</dbReference>
<dbReference type="OrthoDB" id="416652at2759"/>
<keyword evidence="3" id="KW-0430">Lectin</keyword>
<dbReference type="SMART" id="SM00458">
    <property type="entry name" value="RICIN"/>
    <property type="match status" value="1"/>
</dbReference>
<protein>
    <recommendedName>
        <fullName evidence="7">Ricin B lectin domain-containing protein</fullName>
    </recommendedName>
</protein>
<keyword evidence="2" id="KW-0808">Transferase</keyword>
<evidence type="ECO:0000256" key="3">
    <source>
        <dbReference type="ARBA" id="ARBA00022734"/>
    </source>
</evidence>
<accession>A0A7J6LM51</accession>
<dbReference type="GO" id="GO:0030246">
    <property type="term" value="F:carbohydrate binding"/>
    <property type="evidence" value="ECO:0007669"/>
    <property type="project" value="UniProtKB-KW"/>
</dbReference>
<proteinExistence type="predicted"/>
<feature type="compositionally biased region" description="Basic and acidic residues" evidence="6">
    <location>
        <begin position="1"/>
        <end position="20"/>
    </location>
</feature>
<dbReference type="Proteomes" id="UP000570595">
    <property type="component" value="Unassembled WGS sequence"/>
</dbReference>
<dbReference type="InterPro" id="IPR029044">
    <property type="entry name" value="Nucleotide-diphossugar_trans"/>
</dbReference>
<gene>
    <name evidence="8" type="ORF">FOZ61_004102</name>
</gene>